<accession>A0A8R2JVE0</accession>
<evidence type="ECO:0000313" key="2">
    <source>
        <dbReference type="Proteomes" id="UP000007819"/>
    </source>
</evidence>
<dbReference type="GeneID" id="115034660"/>
<dbReference type="AlphaFoldDB" id="A0A8R2JVE0"/>
<dbReference type="RefSeq" id="XP_029347831.1">
    <property type="nucleotide sequence ID" value="XM_029491971.1"/>
</dbReference>
<evidence type="ECO:0000313" key="1">
    <source>
        <dbReference type="EnsemblMetazoa" id="XP_029347831.1"/>
    </source>
</evidence>
<proteinExistence type="predicted"/>
<dbReference type="EnsemblMetazoa" id="XM_029491971.1">
    <property type="protein sequence ID" value="XP_029347831.1"/>
    <property type="gene ID" value="LOC115034660"/>
</dbReference>
<dbReference type="Proteomes" id="UP000007819">
    <property type="component" value="Unassembled WGS sequence"/>
</dbReference>
<protein>
    <submittedName>
        <fullName evidence="1">Uncharacterized protein</fullName>
    </submittedName>
</protein>
<organism evidence="1 2">
    <name type="scientific">Acyrthosiphon pisum</name>
    <name type="common">Pea aphid</name>
    <dbReference type="NCBI Taxonomy" id="7029"/>
    <lineage>
        <taxon>Eukaryota</taxon>
        <taxon>Metazoa</taxon>
        <taxon>Ecdysozoa</taxon>
        <taxon>Arthropoda</taxon>
        <taxon>Hexapoda</taxon>
        <taxon>Insecta</taxon>
        <taxon>Pterygota</taxon>
        <taxon>Neoptera</taxon>
        <taxon>Paraneoptera</taxon>
        <taxon>Hemiptera</taxon>
        <taxon>Sternorrhyncha</taxon>
        <taxon>Aphidomorpha</taxon>
        <taxon>Aphidoidea</taxon>
        <taxon>Aphididae</taxon>
        <taxon>Macrosiphini</taxon>
        <taxon>Acyrthosiphon</taxon>
    </lineage>
</organism>
<dbReference type="OrthoDB" id="6576951at2759"/>
<sequence>MRTLKTSGLILKHTEKNELINKTKNSSFSRWTTNNYEPEEDIQLILNQIKHDNCSLPELERHWSSTVNHRLNDIQKATTTQEIIKEWKSYEIPMGYKLVCNICILN</sequence>
<dbReference type="KEGG" id="api:115034660"/>
<reference evidence="1" key="2">
    <citation type="submission" date="2022-06" db="UniProtKB">
        <authorList>
            <consortium name="EnsemblMetazoa"/>
        </authorList>
    </citation>
    <scope>IDENTIFICATION</scope>
</reference>
<keyword evidence="2" id="KW-1185">Reference proteome</keyword>
<reference evidence="2" key="1">
    <citation type="submission" date="2010-06" db="EMBL/GenBank/DDBJ databases">
        <authorList>
            <person name="Jiang H."/>
            <person name="Abraham K."/>
            <person name="Ali S."/>
            <person name="Alsbrooks S.L."/>
            <person name="Anim B.N."/>
            <person name="Anosike U.S."/>
            <person name="Attaway T."/>
            <person name="Bandaranaike D.P."/>
            <person name="Battles P.K."/>
            <person name="Bell S.N."/>
            <person name="Bell A.V."/>
            <person name="Beltran B."/>
            <person name="Bickham C."/>
            <person name="Bustamante Y."/>
            <person name="Caleb T."/>
            <person name="Canada A."/>
            <person name="Cardenas V."/>
            <person name="Carter K."/>
            <person name="Chacko J."/>
            <person name="Chandrabose M.N."/>
            <person name="Chavez D."/>
            <person name="Chavez A."/>
            <person name="Chen L."/>
            <person name="Chu H.-S."/>
            <person name="Claassen K.J."/>
            <person name="Cockrell R."/>
            <person name="Collins M."/>
            <person name="Cooper J.A."/>
            <person name="Cree A."/>
            <person name="Curry S.M."/>
            <person name="Da Y."/>
            <person name="Dao M.D."/>
            <person name="Das B."/>
            <person name="Davila M.-L."/>
            <person name="Davy-Carroll L."/>
            <person name="Denson S."/>
            <person name="Dinh H."/>
            <person name="Ebong V.E."/>
            <person name="Edwards J.R."/>
            <person name="Egan A."/>
            <person name="El-Daye J."/>
            <person name="Escobedo L."/>
            <person name="Fernandez S."/>
            <person name="Fernando P.R."/>
            <person name="Flagg N."/>
            <person name="Forbes L.D."/>
            <person name="Fowler R.G."/>
            <person name="Fu Q."/>
            <person name="Gabisi R.A."/>
            <person name="Ganer J."/>
            <person name="Garbino Pronczuk A."/>
            <person name="Garcia R.M."/>
            <person name="Garner T."/>
            <person name="Garrett T.E."/>
            <person name="Gonzalez D.A."/>
            <person name="Hamid H."/>
            <person name="Hawkins E.S."/>
            <person name="Hirani K."/>
            <person name="Hogues M.E."/>
            <person name="Hollins B."/>
            <person name="Hsiao C.-H."/>
            <person name="Jabil R."/>
            <person name="James M.L."/>
            <person name="Jhangiani S.N."/>
            <person name="Johnson B."/>
            <person name="Johnson Q."/>
            <person name="Joshi V."/>
            <person name="Kalu J.B."/>
            <person name="Kam C."/>
            <person name="Kashfia A."/>
            <person name="Keebler J."/>
            <person name="Kisamo H."/>
            <person name="Kovar C.L."/>
            <person name="Lago L.A."/>
            <person name="Lai C.-Y."/>
            <person name="Laidlaw J."/>
            <person name="Lara F."/>
            <person name="Le T.-K."/>
            <person name="Lee S.L."/>
            <person name="Legall F.H."/>
            <person name="Lemon S.J."/>
            <person name="Lewis L.R."/>
            <person name="Li B."/>
            <person name="Liu Y."/>
            <person name="Liu Y.-S."/>
            <person name="Lopez J."/>
            <person name="Lozado R.J."/>
            <person name="Lu J."/>
            <person name="Madu R.C."/>
            <person name="Maheshwari M."/>
            <person name="Maheshwari R."/>
            <person name="Malloy K."/>
            <person name="Martinez E."/>
            <person name="Mathew T."/>
            <person name="Mercado I.C."/>
            <person name="Mercado C."/>
            <person name="Meyer B."/>
            <person name="Montgomery K."/>
            <person name="Morgan M.B."/>
            <person name="Munidasa M."/>
            <person name="Nazareth L.V."/>
            <person name="Nelson J."/>
            <person name="Ng B.M."/>
            <person name="Nguyen N.B."/>
            <person name="Nguyen P.Q."/>
            <person name="Nguyen T."/>
            <person name="Obregon M."/>
            <person name="Okwuonu G.O."/>
            <person name="Onwere C.G."/>
            <person name="Orozco G."/>
            <person name="Parra A."/>
            <person name="Patel S."/>
            <person name="Patil S."/>
            <person name="Perez A."/>
            <person name="Perez Y."/>
            <person name="Pham C."/>
            <person name="Primus E.L."/>
            <person name="Pu L.-L."/>
            <person name="Puazo M."/>
            <person name="Qin X."/>
            <person name="Quiroz J.B."/>
            <person name="Reese J."/>
            <person name="Richards S."/>
            <person name="Rives C.M."/>
            <person name="Robberts R."/>
            <person name="Ruiz S.J."/>
            <person name="Ruiz M.J."/>
            <person name="Santibanez J."/>
            <person name="Schneider B.W."/>
            <person name="Sisson I."/>
            <person name="Smith M."/>
            <person name="Sodergren E."/>
            <person name="Song X.-Z."/>
            <person name="Song B.B."/>
            <person name="Summersgill H."/>
            <person name="Thelus R."/>
            <person name="Thornton R.D."/>
            <person name="Trejos Z.Y."/>
            <person name="Usmani K."/>
            <person name="Vattathil S."/>
            <person name="Villasana D."/>
            <person name="Walker D.L."/>
            <person name="Wang S."/>
            <person name="Wang K."/>
            <person name="White C.S."/>
            <person name="Williams A.C."/>
            <person name="Williamson J."/>
            <person name="Wilson K."/>
            <person name="Woghiren I.O."/>
            <person name="Woodworth J.R."/>
            <person name="Worley K.C."/>
            <person name="Wright R.A."/>
            <person name="Wu W."/>
            <person name="Young L."/>
            <person name="Zhang L."/>
            <person name="Zhang J."/>
            <person name="Zhu Y."/>
            <person name="Muzny D.M."/>
            <person name="Weinstock G."/>
            <person name="Gibbs R.A."/>
        </authorList>
    </citation>
    <scope>NUCLEOTIDE SEQUENCE [LARGE SCALE GENOMIC DNA]</scope>
    <source>
        <strain evidence="2">LSR1</strain>
    </source>
</reference>
<name>A0A8R2JVE0_ACYPI</name>